<dbReference type="Gene3D" id="3.30.565.10">
    <property type="entry name" value="Histidine kinase-like ATPase, C-terminal domain"/>
    <property type="match status" value="1"/>
</dbReference>
<evidence type="ECO:0000313" key="3">
    <source>
        <dbReference type="Proteomes" id="UP000052979"/>
    </source>
</evidence>
<dbReference type="STRING" id="145458.APU90_01165"/>
<comment type="caution">
    <text evidence="1">The sequence shown here is derived from an EMBL/GenBank/DDBJ whole genome shotgun (WGS) entry which is preliminary data.</text>
</comment>
<evidence type="ECO:0000313" key="1">
    <source>
        <dbReference type="EMBL" id="KKM44662.1"/>
    </source>
</evidence>
<dbReference type="EMBL" id="PSWU01000007">
    <property type="protein sequence ID" value="PPI15173.1"/>
    <property type="molecule type" value="Genomic_DNA"/>
</dbReference>
<dbReference type="Proteomes" id="UP000237966">
    <property type="component" value="Unassembled WGS sequence"/>
</dbReference>
<reference evidence="2 4" key="2">
    <citation type="submission" date="2018-02" db="EMBL/GenBank/DDBJ databases">
        <title>Bacteriophage NCPPB3778 and a type I-E CRISPR drive the evolution of the US Biological Select Agent, Rathayibacter toxicus.</title>
        <authorList>
            <person name="Davis E.W.II."/>
            <person name="Tabima J.F."/>
            <person name="Weisberg A.J."/>
            <person name="Lopes L.D."/>
            <person name="Wiseman M.S."/>
            <person name="Wiseman M.S."/>
            <person name="Pupko T."/>
            <person name="Belcher M.S."/>
            <person name="Sechler A.J."/>
            <person name="Tancos M.A."/>
            <person name="Schroeder B.K."/>
            <person name="Murray T.D."/>
            <person name="Luster D.G."/>
            <person name="Schneider W.L."/>
            <person name="Rogers E."/>
            <person name="Andreote F.D."/>
            <person name="Grunwald N.J."/>
            <person name="Putnam M.L."/>
            <person name="Chang J.H."/>
        </authorList>
    </citation>
    <scope>NUCLEOTIDE SEQUENCE [LARGE SCALE GENOMIC DNA]</scope>
    <source>
        <strain evidence="2 4">FH99</strain>
    </source>
</reference>
<dbReference type="KEGG" id="rtc:APU90_01165"/>
<evidence type="ECO:0000313" key="2">
    <source>
        <dbReference type="EMBL" id="PPI15173.1"/>
    </source>
</evidence>
<dbReference type="PATRIC" id="fig|145458.7.peg.1227"/>
<dbReference type="eggNOG" id="COG4585">
    <property type="taxonomic scope" value="Bacteria"/>
</dbReference>
<reference evidence="1 3" key="1">
    <citation type="submission" date="2015-04" db="EMBL/GenBank/DDBJ databases">
        <title>Draft genome sequence of Rathayibacter toxicus strain FH-142 (AKA 70134 or CS 32), a Western Australian isolate.</title>
        <authorList>
            <consortium name="Consortium for Microbial Forensics and Genomics (microFORGE)"/>
            <person name="Knight B.M."/>
            <person name="Roberts D.P."/>
            <person name="Lin D."/>
            <person name="Hari K."/>
            <person name="Fletcher J."/>
            <person name="Melcher U."/>
            <person name="Blagden T."/>
            <person name="Luster D.G."/>
            <person name="Sechler A.J."/>
            <person name="Schneider W.L."/>
            <person name="Winegar R.A."/>
        </authorList>
    </citation>
    <scope>NUCLEOTIDE SEQUENCE [LARGE SCALE GENOMIC DNA]</scope>
    <source>
        <strain evidence="1 3">FH142</strain>
    </source>
</reference>
<dbReference type="Proteomes" id="UP000052979">
    <property type="component" value="Unassembled WGS sequence"/>
</dbReference>
<gene>
    <name evidence="2" type="ORF">C5C51_05085</name>
    <name evidence="1" type="ORF">VT73_09130</name>
</gene>
<dbReference type="OrthoDB" id="227596at2"/>
<proteinExistence type="predicted"/>
<organism evidence="1 3">
    <name type="scientific">Rathayibacter toxicus</name>
    <dbReference type="NCBI Taxonomy" id="145458"/>
    <lineage>
        <taxon>Bacteria</taxon>
        <taxon>Bacillati</taxon>
        <taxon>Actinomycetota</taxon>
        <taxon>Actinomycetes</taxon>
        <taxon>Micrococcales</taxon>
        <taxon>Microbacteriaceae</taxon>
        <taxon>Rathayibacter</taxon>
    </lineage>
</organism>
<keyword evidence="3" id="KW-1185">Reference proteome</keyword>
<dbReference type="GeneID" id="93667296"/>
<evidence type="ECO:0000313" key="4">
    <source>
        <dbReference type="Proteomes" id="UP000237966"/>
    </source>
</evidence>
<protein>
    <submittedName>
        <fullName evidence="1">Uncharacterized protein</fullName>
    </submittedName>
</protein>
<dbReference type="RefSeq" id="WP_027691190.1">
    <property type="nucleotide sequence ID" value="NZ_CP010848.1"/>
</dbReference>
<dbReference type="InterPro" id="IPR036890">
    <property type="entry name" value="HATPase_C_sf"/>
</dbReference>
<accession>A0A0C5BE37</accession>
<dbReference type="AlphaFoldDB" id="A0A0C5BE37"/>
<name>A0A0C5BE37_9MICO</name>
<dbReference type="EMBL" id="LBFI01000053">
    <property type="protein sequence ID" value="KKM44662.1"/>
    <property type="molecule type" value="Genomic_DNA"/>
</dbReference>
<sequence>MSDVVLVVALLVAGAAVVLWRRALAAERRSTENRTRDAEHVFRLELAVAEQDARRRIVGELQQLAVRSTAQMVEEAESIRLTIDRDPGAAHRAAQRTVRAAQASLAQLRRIGTVAGAAPAVLPPPGAAAPLLDGARERGLVIEEETFGEPFPLQDGAEIAVLRVLEYAVDAALTSGGAATVLQISWRWSPTGLHVEINDDRERHGAAENDDSPVGADLRALTERIDTPALSELQERAVLFGGDVTETRTPGVGRGVVASFPVIRHHNGVHGVDLA</sequence>
<dbReference type="KEGG" id="rtx:TI83_05310"/>